<reference evidence="2" key="1">
    <citation type="journal article" date="2021" name="G3 (Bethesda)">
        <title>Genomic diversity, chromosomal rearrangements, and interspecies hybridization in the ogataea polymorpha species complex.</title>
        <authorList>
            <person name="Hanson S.J."/>
            <person name="Cinneide E.O."/>
            <person name="Salzberg L.I."/>
            <person name="Wolfe K.H."/>
            <person name="McGowan J."/>
            <person name="Fitzpatrick D.A."/>
            <person name="Matlin K."/>
        </authorList>
    </citation>
    <scope>NUCLEOTIDE SEQUENCE</scope>
    <source>
        <strain evidence="2">83-405-1</strain>
    </source>
</reference>
<feature type="region of interest" description="Disordered" evidence="1">
    <location>
        <begin position="1"/>
        <end position="32"/>
    </location>
</feature>
<gene>
    <name evidence="2" type="ORF">KL933_004482</name>
</gene>
<name>A0AAN6D271_9ASCO</name>
<protein>
    <submittedName>
        <fullName evidence="2">Uncharacterized protein</fullName>
    </submittedName>
</protein>
<dbReference type="AlphaFoldDB" id="A0AAN6D271"/>
<feature type="compositionally biased region" description="Basic residues" evidence="1">
    <location>
        <begin position="9"/>
        <end position="20"/>
    </location>
</feature>
<organism evidence="2 3">
    <name type="scientific">Ogataea haglerorum</name>
    <dbReference type="NCBI Taxonomy" id="1937702"/>
    <lineage>
        <taxon>Eukaryota</taxon>
        <taxon>Fungi</taxon>
        <taxon>Dikarya</taxon>
        <taxon>Ascomycota</taxon>
        <taxon>Saccharomycotina</taxon>
        <taxon>Pichiomycetes</taxon>
        <taxon>Pichiales</taxon>
        <taxon>Pichiaceae</taxon>
        <taxon>Ogataea</taxon>
    </lineage>
</organism>
<sequence>MLETETRPKPRGRGPNRSSKKQKDGPDTRTSPQLLEIQKLIKRFKPITVNGISVDSLSKPLDEFLAAATADKSSDLYLSFLLKPSDPDFPYDLDFLNLSLCIPGTYPYKGKNPSVVVLNDDIPRGYSVNVEIGFREIAALAMERRKKRPAESELQMVSGNDLLSMVLTLDKYLERFLSMEKKDTIKIVKTIKKETKPQKHEKREKEKPVENSLRAAEIDRFLTRLRSLQINLFKETNQNSIYKFELPFEDDAFTISIDNLQDIVIQRLVVKLSIPKDYLVNEKRGIKLEVDLSNSSNMDLINSIEDKNLKLIFGKLISNMNANFAHASVEMVKAKNTSITSQINMFVQNIEKFLRAPADFARWLGANETLNESLRAETRCTDV</sequence>
<accession>A0AAN6D271</accession>
<evidence type="ECO:0000313" key="3">
    <source>
        <dbReference type="Proteomes" id="UP000738402"/>
    </source>
</evidence>
<proteinExistence type="predicted"/>
<dbReference type="Proteomes" id="UP000738402">
    <property type="component" value="Unassembled WGS sequence"/>
</dbReference>
<evidence type="ECO:0000313" key="2">
    <source>
        <dbReference type="EMBL" id="KAG7725049.1"/>
    </source>
</evidence>
<evidence type="ECO:0000256" key="1">
    <source>
        <dbReference type="SAM" id="MobiDB-lite"/>
    </source>
</evidence>
<dbReference type="EMBL" id="JAHLUH010000014">
    <property type="protein sequence ID" value="KAG7725049.1"/>
    <property type="molecule type" value="Genomic_DNA"/>
</dbReference>
<comment type="caution">
    <text evidence="2">The sequence shown here is derived from an EMBL/GenBank/DDBJ whole genome shotgun (WGS) entry which is preliminary data.</text>
</comment>